<feature type="compositionally biased region" description="Gly residues" evidence="2">
    <location>
        <begin position="127"/>
        <end position="141"/>
    </location>
</feature>
<feature type="region of interest" description="Disordered" evidence="2">
    <location>
        <begin position="192"/>
        <end position="234"/>
    </location>
</feature>
<dbReference type="Pfam" id="PF14223">
    <property type="entry name" value="Retrotran_gag_2"/>
    <property type="match status" value="1"/>
</dbReference>
<accession>A0A484LXI4</accession>
<name>A0A484LXI4_9ASTE</name>
<evidence type="ECO:0000313" key="4">
    <source>
        <dbReference type="Proteomes" id="UP000595140"/>
    </source>
</evidence>
<feature type="region of interest" description="Disordered" evidence="2">
    <location>
        <begin position="96"/>
        <end position="158"/>
    </location>
</feature>
<gene>
    <name evidence="3" type="ORF">CCAM_LOCUS22452</name>
</gene>
<dbReference type="PANTHER" id="PTHR47481">
    <property type="match status" value="1"/>
</dbReference>
<organism evidence="3 4">
    <name type="scientific">Cuscuta campestris</name>
    <dbReference type="NCBI Taxonomy" id="132261"/>
    <lineage>
        <taxon>Eukaryota</taxon>
        <taxon>Viridiplantae</taxon>
        <taxon>Streptophyta</taxon>
        <taxon>Embryophyta</taxon>
        <taxon>Tracheophyta</taxon>
        <taxon>Spermatophyta</taxon>
        <taxon>Magnoliopsida</taxon>
        <taxon>eudicotyledons</taxon>
        <taxon>Gunneridae</taxon>
        <taxon>Pentapetalae</taxon>
        <taxon>asterids</taxon>
        <taxon>lamiids</taxon>
        <taxon>Solanales</taxon>
        <taxon>Convolvulaceae</taxon>
        <taxon>Cuscuteae</taxon>
        <taxon>Cuscuta</taxon>
        <taxon>Cuscuta subgen. Grammica</taxon>
        <taxon>Cuscuta sect. Cleistogrammica</taxon>
    </lineage>
</organism>
<feature type="region of interest" description="Disordered" evidence="2">
    <location>
        <begin position="438"/>
        <end position="462"/>
    </location>
</feature>
<proteinExistence type="predicted"/>
<dbReference type="EMBL" id="OOIL02002134">
    <property type="protein sequence ID" value="VFQ80676.1"/>
    <property type="molecule type" value="Genomic_DNA"/>
</dbReference>
<feature type="compositionally biased region" description="Polar residues" evidence="2">
    <location>
        <begin position="148"/>
        <end position="158"/>
    </location>
</feature>
<evidence type="ECO:0000256" key="2">
    <source>
        <dbReference type="SAM" id="MobiDB-lite"/>
    </source>
</evidence>
<evidence type="ECO:0000313" key="3">
    <source>
        <dbReference type="EMBL" id="VFQ80676.1"/>
    </source>
</evidence>
<feature type="coiled-coil region" evidence="1">
    <location>
        <begin position="298"/>
        <end position="343"/>
    </location>
</feature>
<evidence type="ECO:0000256" key="1">
    <source>
        <dbReference type="SAM" id="Coils"/>
    </source>
</evidence>
<dbReference type="OrthoDB" id="1304322at2759"/>
<dbReference type="Proteomes" id="UP000595140">
    <property type="component" value="Unassembled WGS sequence"/>
</dbReference>
<sequence length="706" mass="80539">MQLEHQFRTTVKGTMPMATYCQTLRNIADWLDDVNAPVSESQLVLQLLRGLPDDLQAQTSWMQFQQPQPNFLQVQSVLLLLERQRSHSVETGTALVAGRTGGQPGPNQQQEPHGRTSGMAEPAGNRGYPGRGGGGRGGHGRGPMPEKSSWTSSTGSRQLPNGRFDLFLIRDFGQRQDSYYDDYSVNNEPDYYPYHEESPYNTPSRSFGYSPYQDNCGDYYEPHGDQDDYDQQGPMYNDQLDPLIEEILWTEKRILNLDLALVMECSLFEPPYCRDYSLTREEQIEANRDAIQARERFLKIVKEERQLLQTQKDNEQREYWEHMQKMLEDFKKAMEQQEEMEEIVVLEEDEESETESETESNNVSILEYPQTPSPLYIENKITLAEMIARGTVVMLPESPRSLIVQDVKPTEGPVSEPPSPAAPETLEEPVLLTCVEDTSPEEPVLEKSEPTTNPLDTDESEQPIDEELPCDAESIPSIGVLNIEVSPEDSDEAFFDSLLDRYNHSYPKVSYSQISSDELLMRDTEDSGEGDVVIIEPQIESQPIGDLESQILALKANDVDKPRRLTPPSIQDESPPFFLLPPSRKNESKILDFDWKRTEQRWHQKRVKKGRKYGRPTPWASNFGCPYPKYVFRPVALCRVARPCHQIAWASSLFGRPTLDAQDPNPAPNLLPIAVSRDFGPKVVPHRPNWLPDTDFYLQSVMIFKI</sequence>
<keyword evidence="1" id="KW-0175">Coiled coil</keyword>
<dbReference type="PANTHER" id="PTHR47481:SF40">
    <property type="entry name" value="RETROTRANSPOSON GAG DOMAIN-CONTAINING PROTEIN"/>
    <property type="match status" value="1"/>
</dbReference>
<dbReference type="AlphaFoldDB" id="A0A484LXI4"/>
<protein>
    <submittedName>
        <fullName evidence="3">Uncharacterized protein</fullName>
    </submittedName>
</protein>
<keyword evidence="4" id="KW-1185">Reference proteome</keyword>
<reference evidence="3 4" key="1">
    <citation type="submission" date="2018-04" db="EMBL/GenBank/DDBJ databases">
        <authorList>
            <person name="Vogel A."/>
        </authorList>
    </citation>
    <scope>NUCLEOTIDE SEQUENCE [LARGE SCALE GENOMIC DNA]</scope>
</reference>